<protein>
    <recommendedName>
        <fullName evidence="1">HEPN/Toprim N-terminal domain-containing protein</fullName>
    </recommendedName>
</protein>
<sequence>MDRPFSTITINGYTLKTTMDCYRRWRFTREDRTVQDKSTPEYLYVTSAKVMRQRLARAGYDRTTLELDFLKYLRDAFKAGEMPYYCRDDVCGGKYTAREQAAAFRAATLDDWLFALKAYITSRWSYSNTSCKTVDSPSRYVDANILIGLIARDDFIFDRYIELQHDVRSFPCANLDNMAVAMLEVLPESAEFVLDVSALVNNNRAYSFDDLILALGQEKAAAHFARIKAASERVH</sequence>
<proteinExistence type="predicted"/>
<name>A0A9N8MMJ4_9BURK</name>
<evidence type="ECO:0000313" key="3">
    <source>
        <dbReference type="Proteomes" id="UP000675121"/>
    </source>
</evidence>
<dbReference type="RefSeq" id="WP_201138880.1">
    <property type="nucleotide sequence ID" value="NZ_CAJNAS010000003.1"/>
</dbReference>
<dbReference type="Pfam" id="PF18871">
    <property type="entry name" value="HEPN_Toprim_N"/>
    <property type="match status" value="1"/>
</dbReference>
<dbReference type="Proteomes" id="UP000675121">
    <property type="component" value="Unassembled WGS sequence"/>
</dbReference>
<reference evidence="2" key="1">
    <citation type="submission" date="2021-02" db="EMBL/GenBank/DDBJ databases">
        <authorList>
            <person name="Vanwijnsberghe S."/>
        </authorList>
    </citation>
    <scope>NUCLEOTIDE SEQUENCE</scope>
    <source>
        <strain evidence="2">R-70211</strain>
    </source>
</reference>
<feature type="domain" description="HEPN/Toprim N-terminal" evidence="1">
    <location>
        <begin position="5"/>
        <end position="212"/>
    </location>
</feature>
<accession>A0A9N8MMJ4</accession>
<dbReference type="InterPro" id="IPR041487">
    <property type="entry name" value="HEPN/Toprim-NTD1"/>
</dbReference>
<organism evidence="2 3">
    <name type="scientific">Paraburkholderia domus</name>
    <dbReference type="NCBI Taxonomy" id="2793075"/>
    <lineage>
        <taxon>Bacteria</taxon>
        <taxon>Pseudomonadati</taxon>
        <taxon>Pseudomonadota</taxon>
        <taxon>Betaproteobacteria</taxon>
        <taxon>Burkholderiales</taxon>
        <taxon>Burkholderiaceae</taxon>
        <taxon>Paraburkholderia</taxon>
    </lineage>
</organism>
<evidence type="ECO:0000259" key="1">
    <source>
        <dbReference type="Pfam" id="PF18871"/>
    </source>
</evidence>
<gene>
    <name evidence="2" type="ORF">R70211_01372</name>
</gene>
<dbReference type="AlphaFoldDB" id="A0A9N8MMJ4"/>
<keyword evidence="3" id="KW-1185">Reference proteome</keyword>
<dbReference type="EMBL" id="CAJNAS010000003">
    <property type="protein sequence ID" value="CAE6872564.1"/>
    <property type="molecule type" value="Genomic_DNA"/>
</dbReference>
<evidence type="ECO:0000313" key="2">
    <source>
        <dbReference type="EMBL" id="CAE6872564.1"/>
    </source>
</evidence>
<comment type="caution">
    <text evidence="2">The sequence shown here is derived from an EMBL/GenBank/DDBJ whole genome shotgun (WGS) entry which is preliminary data.</text>
</comment>